<dbReference type="InterPro" id="IPR032710">
    <property type="entry name" value="NTF2-like_dom_sf"/>
</dbReference>
<evidence type="ECO:0000313" key="2">
    <source>
        <dbReference type="Proteomes" id="UP000007137"/>
    </source>
</evidence>
<dbReference type="Proteomes" id="UP000007137">
    <property type="component" value="Chromosome"/>
</dbReference>
<dbReference type="EMBL" id="CU458896">
    <property type="protein sequence ID" value="CAM60872.1"/>
    <property type="molecule type" value="Genomic_DNA"/>
</dbReference>
<keyword evidence="2" id="KW-1185">Reference proteome</keyword>
<dbReference type="PROSITE" id="PS51257">
    <property type="entry name" value="PROKAR_LIPOPROTEIN"/>
    <property type="match status" value="1"/>
</dbReference>
<reference evidence="1 2" key="1">
    <citation type="journal article" date="2009" name="PLoS ONE">
        <title>Non mycobacterial virulence genes in the genome of the emerging pathogen Mycobacterium abscessus.</title>
        <authorList>
            <person name="Ripoll F."/>
            <person name="Pasek S."/>
            <person name="Schenowitz C."/>
            <person name="Dossat C."/>
            <person name="Barbe V."/>
            <person name="Rottman M."/>
            <person name="Macheras E."/>
            <person name="Heym B."/>
            <person name="Herrmann J.L."/>
            <person name="Daffe M."/>
            <person name="Brosch R."/>
            <person name="Risler J.L."/>
            <person name="Gaillard J.L."/>
        </authorList>
    </citation>
    <scope>NUCLEOTIDE SEQUENCE [LARGE SCALE GENOMIC DNA]</scope>
    <source>
        <strain evidence="2">ATCC 19977 / DSM 44196 / CCUG 20993 / CIP 104536 / JCM 13569 / NCTC 13031 / TMC 1543 / L948</strain>
    </source>
</reference>
<protein>
    <submittedName>
        <fullName evidence="1">Uncharacterized protein</fullName>
    </submittedName>
</protein>
<accession>B1MI50</accession>
<dbReference type="RefSeq" id="WP_012296344.1">
    <property type="nucleotide sequence ID" value="NC_010397.1"/>
</dbReference>
<evidence type="ECO:0000313" key="1">
    <source>
        <dbReference type="EMBL" id="CAM60872.1"/>
    </source>
</evidence>
<dbReference type="GeneID" id="93381897"/>
<proteinExistence type="predicted"/>
<dbReference type="SUPFAM" id="SSF54427">
    <property type="entry name" value="NTF2-like"/>
    <property type="match status" value="1"/>
</dbReference>
<dbReference type="KEGG" id="mab:MAB_0776"/>
<dbReference type="AlphaFoldDB" id="B1MI50"/>
<gene>
    <name evidence="1" type="ordered locus">MAB_0776</name>
</gene>
<sequence>MSKQLMRRYAVAFGAVAVLVGCSAPEEGAGEVPAVEKAVRGYVEAYNSGDVQRYLGSMCPSLRDSRVAKTRSPDRDLKDALVQDGAMALDSITDVHLESSTKATALVQIRYANDEKNGGTGAFPQKQVFIKDGDRWMICTGKTDE</sequence>
<name>B1MI50_MYCA9</name>
<organism evidence="1 2">
    <name type="scientific">Mycobacteroides abscessus (strain ATCC 19977 / DSM 44196 / CCUG 20993 / CIP 104536 / JCM 13569 / NCTC 13031 / TMC 1543 / L948)</name>
    <name type="common">Mycobacterium abscessus</name>
    <dbReference type="NCBI Taxonomy" id="561007"/>
    <lineage>
        <taxon>Bacteria</taxon>
        <taxon>Bacillati</taxon>
        <taxon>Actinomycetota</taxon>
        <taxon>Actinomycetes</taxon>
        <taxon>Mycobacteriales</taxon>
        <taxon>Mycobacteriaceae</taxon>
        <taxon>Mycobacteroides</taxon>
        <taxon>Mycobacteroides abscessus</taxon>
    </lineage>
</organism>